<dbReference type="PROSITE" id="PS00076">
    <property type="entry name" value="PYRIDINE_REDOX_1"/>
    <property type="match status" value="1"/>
</dbReference>
<comment type="similarity">
    <text evidence="2">Belongs to the class-I pyridine nucleotide-disulfide oxidoreductase family.</text>
</comment>
<evidence type="ECO:0000256" key="6">
    <source>
        <dbReference type="ARBA" id="ARBA00023027"/>
    </source>
</evidence>
<evidence type="ECO:0000256" key="7">
    <source>
        <dbReference type="ARBA" id="ARBA00023157"/>
    </source>
</evidence>
<evidence type="ECO:0000313" key="10">
    <source>
        <dbReference type="EMBL" id="VAX23232.1"/>
    </source>
</evidence>
<dbReference type="EMBL" id="UOGB01000264">
    <property type="protein sequence ID" value="VAX23232.1"/>
    <property type="molecule type" value="Genomic_DNA"/>
</dbReference>
<dbReference type="SUPFAM" id="SSF51905">
    <property type="entry name" value="FAD/NAD(P)-binding domain"/>
    <property type="match status" value="1"/>
</dbReference>
<evidence type="ECO:0000256" key="8">
    <source>
        <dbReference type="ARBA" id="ARBA00023284"/>
    </source>
</evidence>
<evidence type="ECO:0000256" key="2">
    <source>
        <dbReference type="ARBA" id="ARBA00007532"/>
    </source>
</evidence>
<dbReference type="InterPro" id="IPR012999">
    <property type="entry name" value="Pyr_OxRdtase_I_AS"/>
</dbReference>
<organism evidence="10">
    <name type="scientific">hydrothermal vent metagenome</name>
    <dbReference type="NCBI Taxonomy" id="652676"/>
    <lineage>
        <taxon>unclassified sequences</taxon>
        <taxon>metagenomes</taxon>
        <taxon>ecological metagenomes</taxon>
    </lineage>
</organism>
<dbReference type="PANTHER" id="PTHR22912:SF217">
    <property type="entry name" value="DIHYDROLIPOYL DEHYDROGENASE"/>
    <property type="match status" value="1"/>
</dbReference>
<dbReference type="InterPro" id="IPR036188">
    <property type="entry name" value="FAD/NAD-bd_sf"/>
</dbReference>
<dbReference type="PANTHER" id="PTHR22912">
    <property type="entry name" value="DISULFIDE OXIDOREDUCTASE"/>
    <property type="match status" value="1"/>
</dbReference>
<keyword evidence="7" id="KW-1015">Disulfide bond</keyword>
<sequence length="151" mass="16120">MSEFDLAVLGGGPGGYSAALRASSGGLRVALIEKGELGGSCLNRGCVPAKTWIAAAETMDHAKMMSSLCKEPFEYSVDFKKMRDRQVKIVSNFRKSVKTLLIKRGVEIFKGNGKFTAPNQILVDTGSGADEIEFKNAIIATGSAPLSLFDL</sequence>
<protein>
    <recommendedName>
        <fullName evidence="9">FAD/NAD(P)-binding domain-containing protein</fullName>
    </recommendedName>
</protein>
<dbReference type="PRINTS" id="PR00368">
    <property type="entry name" value="FADPNR"/>
</dbReference>
<evidence type="ECO:0000259" key="9">
    <source>
        <dbReference type="Pfam" id="PF07992"/>
    </source>
</evidence>
<dbReference type="Gene3D" id="3.50.50.60">
    <property type="entry name" value="FAD/NAD(P)-binding domain"/>
    <property type="match status" value="1"/>
</dbReference>
<evidence type="ECO:0000256" key="4">
    <source>
        <dbReference type="ARBA" id="ARBA00022827"/>
    </source>
</evidence>
<name>A0A3B1C549_9ZZZZ</name>
<evidence type="ECO:0000256" key="5">
    <source>
        <dbReference type="ARBA" id="ARBA00023002"/>
    </source>
</evidence>
<keyword evidence="4" id="KW-0274">FAD</keyword>
<feature type="domain" description="FAD/NAD(P)-binding" evidence="9">
    <location>
        <begin position="4"/>
        <end position="146"/>
    </location>
</feature>
<dbReference type="GO" id="GO:0050660">
    <property type="term" value="F:flavin adenine dinucleotide binding"/>
    <property type="evidence" value="ECO:0007669"/>
    <property type="project" value="TreeGrafter"/>
</dbReference>
<proteinExistence type="inferred from homology"/>
<evidence type="ECO:0000256" key="1">
    <source>
        <dbReference type="ARBA" id="ARBA00001974"/>
    </source>
</evidence>
<accession>A0A3B1C549</accession>
<dbReference type="AlphaFoldDB" id="A0A3B1C549"/>
<comment type="cofactor">
    <cofactor evidence="1">
        <name>FAD</name>
        <dbReference type="ChEBI" id="CHEBI:57692"/>
    </cofactor>
</comment>
<keyword evidence="8" id="KW-0676">Redox-active center</keyword>
<dbReference type="PRINTS" id="PR00411">
    <property type="entry name" value="PNDRDTASEI"/>
</dbReference>
<keyword evidence="3" id="KW-0285">Flavoprotein</keyword>
<reference evidence="10" key="1">
    <citation type="submission" date="2018-06" db="EMBL/GenBank/DDBJ databases">
        <authorList>
            <person name="Zhirakovskaya E."/>
        </authorList>
    </citation>
    <scope>NUCLEOTIDE SEQUENCE</scope>
</reference>
<gene>
    <name evidence="10" type="ORF">MNBD_NITROSPINAE03-1966</name>
</gene>
<keyword evidence="5" id="KW-0560">Oxidoreductase</keyword>
<keyword evidence="6" id="KW-0520">NAD</keyword>
<dbReference type="InterPro" id="IPR023753">
    <property type="entry name" value="FAD/NAD-binding_dom"/>
</dbReference>
<evidence type="ECO:0000256" key="3">
    <source>
        <dbReference type="ARBA" id="ARBA00022630"/>
    </source>
</evidence>
<dbReference type="Pfam" id="PF07992">
    <property type="entry name" value="Pyr_redox_2"/>
    <property type="match status" value="1"/>
</dbReference>
<dbReference type="GO" id="GO:0004148">
    <property type="term" value="F:dihydrolipoyl dehydrogenase (NADH) activity"/>
    <property type="evidence" value="ECO:0007669"/>
    <property type="project" value="TreeGrafter"/>
</dbReference>
<feature type="non-terminal residue" evidence="10">
    <location>
        <position position="151"/>
    </location>
</feature>
<dbReference type="GO" id="GO:0006103">
    <property type="term" value="P:2-oxoglutarate metabolic process"/>
    <property type="evidence" value="ECO:0007669"/>
    <property type="project" value="TreeGrafter"/>
</dbReference>
<dbReference type="InterPro" id="IPR050151">
    <property type="entry name" value="Class-I_Pyr_Nuc-Dis_Oxidored"/>
</dbReference>